<evidence type="ECO:0000259" key="3">
    <source>
        <dbReference type="Pfam" id="PF00339"/>
    </source>
</evidence>
<evidence type="ECO:0000313" key="7">
    <source>
        <dbReference type="Proteomes" id="UP000663860"/>
    </source>
</evidence>
<evidence type="ECO:0000256" key="1">
    <source>
        <dbReference type="ARBA" id="ARBA00005298"/>
    </source>
</evidence>
<comment type="caution">
    <text evidence="5">The sequence shown here is derived from an EMBL/GenBank/DDBJ whole genome shotgun (WGS) entry which is preliminary data.</text>
</comment>
<gene>
    <name evidence="5" type="ORF">IZO911_LOCUS22831</name>
    <name evidence="6" type="ORF">KXQ929_LOCUS21419</name>
</gene>
<dbReference type="Pfam" id="PF02752">
    <property type="entry name" value="Arrestin_C"/>
    <property type="match status" value="1"/>
</dbReference>
<protein>
    <submittedName>
        <fullName evidence="5">Uncharacterized protein</fullName>
    </submittedName>
</protein>
<dbReference type="Proteomes" id="UP000663868">
    <property type="component" value="Unassembled WGS sequence"/>
</dbReference>
<keyword evidence="2" id="KW-0732">Signal</keyword>
<dbReference type="EMBL" id="CAJNOE010000259">
    <property type="protein sequence ID" value="CAF1097164.1"/>
    <property type="molecule type" value="Genomic_DNA"/>
</dbReference>
<feature type="signal peptide" evidence="2">
    <location>
        <begin position="1"/>
        <end position="20"/>
    </location>
</feature>
<dbReference type="InterPro" id="IPR011022">
    <property type="entry name" value="Arrestin_C-like"/>
</dbReference>
<dbReference type="EMBL" id="CAJOBB010001566">
    <property type="protein sequence ID" value="CAF3874768.1"/>
    <property type="molecule type" value="Genomic_DNA"/>
</dbReference>
<evidence type="ECO:0000313" key="6">
    <source>
        <dbReference type="EMBL" id="CAF3874768.1"/>
    </source>
</evidence>
<dbReference type="InterPro" id="IPR050357">
    <property type="entry name" value="Arrestin_domain-protein"/>
</dbReference>
<evidence type="ECO:0000313" key="5">
    <source>
        <dbReference type="EMBL" id="CAF1097164.1"/>
    </source>
</evidence>
<dbReference type="GO" id="GO:0015031">
    <property type="term" value="P:protein transport"/>
    <property type="evidence" value="ECO:0007669"/>
    <property type="project" value="TreeGrafter"/>
</dbReference>
<feature type="domain" description="Arrestin-like N-terminal" evidence="3">
    <location>
        <begin position="81"/>
        <end position="162"/>
    </location>
</feature>
<feature type="chain" id="PRO_5035602177" evidence="2">
    <location>
        <begin position="21"/>
        <end position="322"/>
    </location>
</feature>
<dbReference type="InterPro" id="IPR011021">
    <property type="entry name" value="Arrestin-like_N"/>
</dbReference>
<dbReference type="AlphaFoldDB" id="A0A814NXI5"/>
<dbReference type="InterPro" id="IPR014752">
    <property type="entry name" value="Arrestin-like_C"/>
</dbReference>
<dbReference type="Pfam" id="PF00339">
    <property type="entry name" value="Arrestin_N"/>
    <property type="match status" value="1"/>
</dbReference>
<accession>A0A814NXI5</accession>
<dbReference type="PANTHER" id="PTHR11188">
    <property type="entry name" value="ARRESTIN DOMAIN CONTAINING PROTEIN"/>
    <property type="match status" value="1"/>
</dbReference>
<feature type="domain" description="Arrestin C-terminal-like" evidence="4">
    <location>
        <begin position="184"/>
        <end position="313"/>
    </location>
</feature>
<sequence>MSRAMQQYLFLTLMFLSSSSSEFSTFDAKYQFAEQQNATFWAGGIIAGTVKYAHGKHPEWNITNVSVELFGKVSYYDFFTKTSRRTYDFLNERLMLRSASDSKDLLPAFRNYSWPFSFRFDKSLPPTIEKMSYTSTYVVYYINFVFERPGWYNKNIEKRFNVNIQHSTPLTNAKKVEQQKTNRNGVHIHVILHKNIVVVGKIFSFEINLHNPKKASVYRISAALLQIVSGGGFKEKTATLHEQNLDRYGLFRAEKLQQQFKLHVPLKSASTWVANYTYGFPKNKPFIVRHNLQIKAYIRGFLTNIRLQLPLTIIYTNETQTD</sequence>
<dbReference type="Gene3D" id="2.60.40.640">
    <property type="match status" value="2"/>
</dbReference>
<dbReference type="Proteomes" id="UP000663860">
    <property type="component" value="Unassembled WGS sequence"/>
</dbReference>
<evidence type="ECO:0000256" key="2">
    <source>
        <dbReference type="SAM" id="SignalP"/>
    </source>
</evidence>
<dbReference type="GO" id="GO:0005737">
    <property type="term" value="C:cytoplasm"/>
    <property type="evidence" value="ECO:0007669"/>
    <property type="project" value="TreeGrafter"/>
</dbReference>
<evidence type="ECO:0000259" key="4">
    <source>
        <dbReference type="Pfam" id="PF02752"/>
    </source>
</evidence>
<proteinExistence type="inferred from homology"/>
<comment type="similarity">
    <text evidence="1">Belongs to the arrestin family.</text>
</comment>
<dbReference type="PANTHER" id="PTHR11188:SF17">
    <property type="entry name" value="FI21816P1"/>
    <property type="match status" value="1"/>
</dbReference>
<reference evidence="5" key="1">
    <citation type="submission" date="2021-02" db="EMBL/GenBank/DDBJ databases">
        <authorList>
            <person name="Nowell W R."/>
        </authorList>
    </citation>
    <scope>NUCLEOTIDE SEQUENCE</scope>
</reference>
<name>A0A814NXI5_9BILA</name>
<organism evidence="5 7">
    <name type="scientific">Adineta steineri</name>
    <dbReference type="NCBI Taxonomy" id="433720"/>
    <lineage>
        <taxon>Eukaryota</taxon>
        <taxon>Metazoa</taxon>
        <taxon>Spiralia</taxon>
        <taxon>Gnathifera</taxon>
        <taxon>Rotifera</taxon>
        <taxon>Eurotatoria</taxon>
        <taxon>Bdelloidea</taxon>
        <taxon>Adinetida</taxon>
        <taxon>Adinetidae</taxon>
        <taxon>Adineta</taxon>
    </lineage>
</organism>